<name>A0A0M3TMJ0_LEPIR</name>
<proteinExistence type="predicted"/>
<dbReference type="EMBL" id="CP012603">
    <property type="protein sequence ID" value="ALE40921.1"/>
    <property type="molecule type" value="Genomic_DNA"/>
</dbReference>
<dbReference type="Proteomes" id="UP000056502">
    <property type="component" value="Chromosome I"/>
</dbReference>
<organism evidence="1">
    <name type="scientific">Leptospira interrogans serovar Hardjo str. Norma</name>
    <dbReference type="NCBI Taxonomy" id="1279460"/>
    <lineage>
        <taxon>Bacteria</taxon>
        <taxon>Pseudomonadati</taxon>
        <taxon>Spirochaetota</taxon>
        <taxon>Spirochaetia</taxon>
        <taxon>Leptospirales</taxon>
        <taxon>Leptospiraceae</taxon>
        <taxon>Leptospira</taxon>
    </lineage>
</organism>
<dbReference type="PATRIC" id="fig|1279460.3.peg.3853"/>
<dbReference type="AlphaFoldDB" id="A0A0M3TMJ0"/>
<accession>A0A0M3TMJ0</accession>
<gene>
    <name evidence="1" type="ORF">G436_3775</name>
</gene>
<sequence>MKFLKSITEFFLAVLELLKHSMVEIGKTASIFHLNAMKANDN</sequence>
<protein>
    <submittedName>
        <fullName evidence="1">Uncharacterized protein</fullName>
    </submittedName>
</protein>
<evidence type="ECO:0000313" key="1">
    <source>
        <dbReference type="EMBL" id="ALE40921.1"/>
    </source>
</evidence>
<reference evidence="1 2" key="1">
    <citation type="journal article" date="2015" name="Genome Announc.">
        <title>Whole-Genome Sequence of Leptospira interrogans Serovar Hardjo Subtype Hardjoprajitno Strain Norma, Isolated from Cattle in a Leptospirosis Outbreak in Brazil.</title>
        <authorList>
            <person name="Cosate M.R."/>
            <person name="Soares S.C."/>
            <person name="Mendes T.A."/>
            <person name="Raittz R.T."/>
            <person name="Moreira E.C."/>
            <person name="Leite R."/>
            <person name="Fernandes G.R."/>
            <person name="Haddad J.P."/>
            <person name="Ortega J.M."/>
        </authorList>
    </citation>
    <scope>NUCLEOTIDE SEQUENCE [LARGE SCALE GENOMIC DNA]</scope>
    <source>
        <strain evidence="1 2">Norma</strain>
    </source>
</reference>
<evidence type="ECO:0000313" key="2">
    <source>
        <dbReference type="Proteomes" id="UP000056502"/>
    </source>
</evidence>